<evidence type="ECO:0000313" key="3">
    <source>
        <dbReference type="Proteomes" id="UP000316706"/>
    </source>
</evidence>
<accession>A0A543ILK2</accession>
<reference evidence="2 3" key="1">
    <citation type="submission" date="2019-06" db="EMBL/GenBank/DDBJ databases">
        <title>Sequencing the genomes of 1000 actinobacteria strains.</title>
        <authorList>
            <person name="Klenk H.-P."/>
        </authorList>
    </citation>
    <scope>NUCLEOTIDE SEQUENCE [LARGE SCALE GENOMIC DNA]</scope>
    <source>
        <strain evidence="2 3">DSM 45043</strain>
    </source>
</reference>
<dbReference type="AlphaFoldDB" id="A0A543ILK2"/>
<dbReference type="Proteomes" id="UP000316706">
    <property type="component" value="Unassembled WGS sequence"/>
</dbReference>
<feature type="transmembrane region" description="Helical" evidence="1">
    <location>
        <begin position="38"/>
        <end position="59"/>
    </location>
</feature>
<protein>
    <submittedName>
        <fullName evidence="2">Uncharacterized protein</fullName>
    </submittedName>
</protein>
<organism evidence="2 3">
    <name type="scientific">Actinomadura hallensis</name>
    <dbReference type="NCBI Taxonomy" id="337895"/>
    <lineage>
        <taxon>Bacteria</taxon>
        <taxon>Bacillati</taxon>
        <taxon>Actinomycetota</taxon>
        <taxon>Actinomycetes</taxon>
        <taxon>Streptosporangiales</taxon>
        <taxon>Thermomonosporaceae</taxon>
        <taxon>Actinomadura</taxon>
    </lineage>
</organism>
<keyword evidence="1" id="KW-0812">Transmembrane</keyword>
<evidence type="ECO:0000313" key="2">
    <source>
        <dbReference type="EMBL" id="TQM71467.1"/>
    </source>
</evidence>
<dbReference type="EMBL" id="VFPO01000001">
    <property type="protein sequence ID" value="TQM71467.1"/>
    <property type="molecule type" value="Genomic_DNA"/>
</dbReference>
<gene>
    <name evidence="2" type="ORF">FHX41_5236</name>
</gene>
<keyword evidence="1" id="KW-1133">Transmembrane helix</keyword>
<sequence>MSPHNPLNDPNVVYLRAVLGARLARLRSEEQRERGASAIEWAIITAILALLAITIGAVITKKVTDKANTINTGP</sequence>
<evidence type="ECO:0000256" key="1">
    <source>
        <dbReference type="SAM" id="Phobius"/>
    </source>
</evidence>
<proteinExistence type="predicted"/>
<name>A0A543ILK2_9ACTN</name>
<keyword evidence="1" id="KW-0472">Membrane</keyword>
<comment type="caution">
    <text evidence="2">The sequence shown here is derived from an EMBL/GenBank/DDBJ whole genome shotgun (WGS) entry which is preliminary data.</text>
</comment>
<dbReference type="RefSeq" id="WP_141972981.1">
    <property type="nucleotide sequence ID" value="NZ_VFPO01000001.1"/>
</dbReference>
<keyword evidence="3" id="KW-1185">Reference proteome</keyword>